<dbReference type="PATRIC" id="fig|1204725.3.peg.200"/>
<accession>K2QFG9</accession>
<dbReference type="SUPFAM" id="SSF52255">
    <property type="entry name" value="N5-CAIR mutase (phosphoribosylaminoimidazole carboxylase, PurE)"/>
    <property type="match status" value="2"/>
</dbReference>
<dbReference type="InterPro" id="IPR000031">
    <property type="entry name" value="PurE_dom"/>
</dbReference>
<dbReference type="Pfam" id="PF00731">
    <property type="entry name" value="AIRC"/>
    <property type="match status" value="2"/>
</dbReference>
<dbReference type="SMART" id="SM01001">
    <property type="entry name" value="AIRC"/>
    <property type="match status" value="2"/>
</dbReference>
<proteinExistence type="inferred from homology"/>
<dbReference type="GO" id="GO:0034023">
    <property type="term" value="F:5-(carboxyamino)imidazole ribonucleotide mutase activity"/>
    <property type="evidence" value="ECO:0007669"/>
    <property type="project" value="UniProtKB-UniRule"/>
</dbReference>
<reference evidence="5 6" key="1">
    <citation type="journal article" date="2012" name="J. Bacteriol.">
        <title>Draft genome sequence of Methanobacterium formicicum DSM 3637, an archaebacterium isolated from the methane producer amoeba Pelomyxa palustris.</title>
        <authorList>
            <person name="Gutierrez G."/>
        </authorList>
    </citation>
    <scope>NUCLEOTIDE SEQUENCE [LARGE SCALE GENOMIC DNA]</scope>
    <source>
        <strain evidence="6">DSM 3637 / PP1</strain>
    </source>
</reference>
<dbReference type="UniPathway" id="UPA00074">
    <property type="reaction ID" value="UER00943"/>
</dbReference>
<feature type="binding site" evidence="3">
    <location>
        <position position="215"/>
    </location>
    <ligand>
        <name>substrate</name>
    </ligand>
</feature>
<dbReference type="OrthoDB" id="9473at2157"/>
<evidence type="ECO:0000256" key="3">
    <source>
        <dbReference type="HAMAP-Rule" id="MF_01929"/>
    </source>
</evidence>
<feature type="binding site" evidence="3">
    <location>
        <position position="218"/>
    </location>
    <ligand>
        <name>substrate</name>
    </ligand>
</feature>
<comment type="similarity">
    <text evidence="3">Belongs to the AIR carboxylase family. Class I subfamily.</text>
</comment>
<dbReference type="HAMAP" id="MF_01929">
    <property type="entry name" value="PurE_classI"/>
    <property type="match status" value="2"/>
</dbReference>
<dbReference type="GO" id="GO:0006189">
    <property type="term" value="P:'de novo' IMP biosynthetic process"/>
    <property type="evidence" value="ECO:0007669"/>
    <property type="project" value="UniProtKB-UniRule"/>
</dbReference>
<dbReference type="Proteomes" id="UP000007360">
    <property type="component" value="Unassembled WGS sequence"/>
</dbReference>
<dbReference type="NCBIfam" id="TIGR01162">
    <property type="entry name" value="purE"/>
    <property type="match status" value="2"/>
</dbReference>
<dbReference type="InterPro" id="IPR024694">
    <property type="entry name" value="PurE_prokaryotes"/>
</dbReference>
<evidence type="ECO:0000259" key="4">
    <source>
        <dbReference type="SMART" id="SM01001"/>
    </source>
</evidence>
<gene>
    <name evidence="3" type="primary">purE</name>
    <name evidence="5" type="ORF">A994_01005</name>
</gene>
<dbReference type="RefSeq" id="WP_004029389.1">
    <property type="nucleotide sequence ID" value="NZ_AMPO01000001.1"/>
</dbReference>
<feature type="binding site" evidence="3">
    <location>
        <position position="11"/>
    </location>
    <ligand>
        <name>substrate</name>
    </ligand>
</feature>
<sequence length="353" mass="37652">MEPKVMIILGSASDFKIAEKATAILEKLGIYYDLRVASAHRTHEKVKNIVLTATKSGVEVFIGIAGLSAHLPGIMAGITHKPVIGVPVDVKVAGLDALFASVQMPLGAPVATVGIDRGDNAAILAAQIIGIGNADVRERLSSFRKDFYSKIAGDEEKLFLQMKGKYYSKINPTPDQEEVKVVNGNLEGTKNKITTHPGKVRDRNILPQVAVISGSYSDIKVAKKTTMFLDKLNITYDSAVVSPVRSPDKFENFLKRNKDAQIFIAISGLSAHVTGAVVAYTEKPVIGVPCAIKMGGMDALLSMVNMPPGVPVATMGVDAGGNAALLAAEMLGIGDSLIKRDLLRFKGNINCKR</sequence>
<feature type="domain" description="PurE" evidence="4">
    <location>
        <begin position="3"/>
        <end position="151"/>
    </location>
</feature>
<evidence type="ECO:0000256" key="2">
    <source>
        <dbReference type="ARBA" id="ARBA00023235"/>
    </source>
</evidence>
<name>K2QFG9_METFP</name>
<evidence type="ECO:0000313" key="6">
    <source>
        <dbReference type="Proteomes" id="UP000007360"/>
    </source>
</evidence>
<keyword evidence="1 3" id="KW-0658">Purine biosynthesis</keyword>
<dbReference type="EC" id="5.4.99.18" evidence="3"/>
<dbReference type="EMBL" id="AMPO01000001">
    <property type="protein sequence ID" value="EKF86821.1"/>
    <property type="molecule type" value="Genomic_DNA"/>
</dbReference>
<evidence type="ECO:0000313" key="5">
    <source>
        <dbReference type="EMBL" id="EKF86821.1"/>
    </source>
</evidence>
<keyword evidence="2 3" id="KW-0413">Isomerase</keyword>
<dbReference type="PANTHER" id="PTHR23046:SF2">
    <property type="entry name" value="PHOSPHORIBOSYLAMINOIMIDAZOLE CARBOXYLASE"/>
    <property type="match status" value="1"/>
</dbReference>
<protein>
    <recommendedName>
        <fullName evidence="3">N5-carboxyaminoimidazole ribonucleotide mutase</fullName>
        <shortName evidence="3">N5-CAIR mutase</shortName>
        <ecNumber evidence="3">5.4.99.18</ecNumber>
    </recommendedName>
    <alternativeName>
        <fullName evidence="3">5-(carboxyamino)imidazole ribonucleotide mutase</fullName>
    </alternativeName>
</protein>
<comment type="pathway">
    <text evidence="3">Purine metabolism; IMP biosynthesis via de novo pathway; 5-amino-1-(5-phospho-D-ribosyl)imidazole-4-carboxylate from 5-amino-1-(5-phospho-D-ribosyl)imidazole (N5-CAIR route): step 2/2.</text>
</comment>
<dbReference type="AlphaFoldDB" id="K2QFG9"/>
<dbReference type="InterPro" id="IPR033747">
    <property type="entry name" value="PurE_ClassI"/>
</dbReference>
<feature type="domain" description="PurE" evidence="4">
    <location>
        <begin position="207"/>
        <end position="353"/>
    </location>
</feature>
<evidence type="ECO:0000256" key="1">
    <source>
        <dbReference type="ARBA" id="ARBA00022755"/>
    </source>
</evidence>
<feature type="binding site" evidence="3">
    <location>
        <position position="14"/>
    </location>
    <ligand>
        <name>substrate</name>
    </ligand>
</feature>
<keyword evidence="6" id="KW-1185">Reference proteome</keyword>
<dbReference type="PANTHER" id="PTHR23046">
    <property type="entry name" value="PHOSPHORIBOSYLAMINOIMIDAZOLE CARBOXYLASE CATALYTIC SUBUNIT"/>
    <property type="match status" value="1"/>
</dbReference>
<comment type="function">
    <text evidence="3">Catalyzes the conversion of N5-carboxyaminoimidazole ribonucleotide (N5-CAIR) to 4-carboxy-5-aminoimidazole ribonucleotide (CAIR).</text>
</comment>
<comment type="caution">
    <text evidence="5">The sequence shown here is derived from an EMBL/GenBank/DDBJ whole genome shotgun (WGS) entry which is preliminary data.</text>
</comment>
<dbReference type="Gene3D" id="3.40.50.1970">
    <property type="match status" value="2"/>
</dbReference>
<comment type="catalytic activity">
    <reaction evidence="3">
        <text>5-carboxyamino-1-(5-phospho-D-ribosyl)imidazole + H(+) = 5-amino-1-(5-phospho-D-ribosyl)imidazole-4-carboxylate</text>
        <dbReference type="Rhea" id="RHEA:13193"/>
        <dbReference type="ChEBI" id="CHEBI:15378"/>
        <dbReference type="ChEBI" id="CHEBI:58730"/>
        <dbReference type="ChEBI" id="CHEBI:77657"/>
        <dbReference type="EC" id="5.4.99.18"/>
    </reaction>
</comment>
<organism evidence="5 6">
    <name type="scientific">Methanobacterium formicicum (strain DSM 3637 / PP1)</name>
    <dbReference type="NCBI Taxonomy" id="1204725"/>
    <lineage>
        <taxon>Archaea</taxon>
        <taxon>Methanobacteriati</taxon>
        <taxon>Methanobacteriota</taxon>
        <taxon>Methanomada group</taxon>
        <taxon>Methanobacteria</taxon>
        <taxon>Methanobacteriales</taxon>
        <taxon>Methanobacteriaceae</taxon>
        <taxon>Methanobacterium</taxon>
    </lineage>
</organism>
<feature type="binding site" evidence="3">
    <location>
        <position position="41"/>
    </location>
    <ligand>
        <name>substrate</name>
    </ligand>
</feature>
<feature type="binding site" evidence="3">
    <location>
        <position position="245"/>
    </location>
    <ligand>
        <name>substrate</name>
    </ligand>
</feature>